<evidence type="ECO:0000256" key="1">
    <source>
        <dbReference type="ARBA" id="ARBA00009477"/>
    </source>
</evidence>
<organism evidence="6 7">
    <name type="scientific">Algimonas arctica</name>
    <dbReference type="NCBI Taxonomy" id="1479486"/>
    <lineage>
        <taxon>Bacteria</taxon>
        <taxon>Pseudomonadati</taxon>
        <taxon>Pseudomonadota</taxon>
        <taxon>Alphaproteobacteria</taxon>
        <taxon>Maricaulales</taxon>
        <taxon>Robiginitomaculaceae</taxon>
        <taxon>Algimonas</taxon>
    </lineage>
</organism>
<dbReference type="EMBL" id="BMZH01000020">
    <property type="protein sequence ID" value="GHB04416.1"/>
    <property type="molecule type" value="Genomic_DNA"/>
</dbReference>
<reference evidence="6" key="1">
    <citation type="journal article" date="2014" name="Int. J. Syst. Evol. Microbiol.">
        <title>Complete genome sequence of Corynebacterium casei LMG S-19264T (=DSM 44701T), isolated from a smear-ripened cheese.</title>
        <authorList>
            <consortium name="US DOE Joint Genome Institute (JGI-PGF)"/>
            <person name="Walter F."/>
            <person name="Albersmeier A."/>
            <person name="Kalinowski J."/>
            <person name="Ruckert C."/>
        </authorList>
    </citation>
    <scope>NUCLEOTIDE SEQUENCE</scope>
    <source>
        <strain evidence="6">KCTC 32513</strain>
    </source>
</reference>
<evidence type="ECO:0000259" key="5">
    <source>
        <dbReference type="Pfam" id="PF25954"/>
    </source>
</evidence>
<gene>
    <name evidence="6" type="ORF">GCM10009069_28750</name>
</gene>
<name>A0A8J3CUM0_9PROT</name>
<feature type="domain" description="CusB-like beta-barrel" evidence="5">
    <location>
        <begin position="208"/>
        <end position="278"/>
    </location>
</feature>
<keyword evidence="4" id="KW-1133">Transmembrane helix</keyword>
<feature type="coiled-coil region" evidence="2">
    <location>
        <begin position="108"/>
        <end position="135"/>
    </location>
</feature>
<accession>A0A8J3CUM0</accession>
<dbReference type="NCBIfam" id="TIGR01730">
    <property type="entry name" value="RND_mfp"/>
    <property type="match status" value="1"/>
</dbReference>
<proteinExistence type="inferred from homology"/>
<dbReference type="AlphaFoldDB" id="A0A8J3CUM0"/>
<dbReference type="Gene3D" id="2.40.30.170">
    <property type="match status" value="1"/>
</dbReference>
<keyword evidence="2" id="KW-0175">Coiled coil</keyword>
<dbReference type="InterPro" id="IPR006143">
    <property type="entry name" value="RND_pump_MFP"/>
</dbReference>
<dbReference type="Proteomes" id="UP000634004">
    <property type="component" value="Unassembled WGS sequence"/>
</dbReference>
<dbReference type="RefSeq" id="WP_189499586.1">
    <property type="nucleotide sequence ID" value="NZ_BMZH01000020.1"/>
</dbReference>
<dbReference type="InterPro" id="IPR058792">
    <property type="entry name" value="Beta-barrel_RND_2"/>
</dbReference>
<evidence type="ECO:0000313" key="7">
    <source>
        <dbReference type="Proteomes" id="UP000634004"/>
    </source>
</evidence>
<dbReference type="Gene3D" id="2.40.50.100">
    <property type="match status" value="1"/>
</dbReference>
<dbReference type="PANTHER" id="PTHR30469">
    <property type="entry name" value="MULTIDRUG RESISTANCE PROTEIN MDTA"/>
    <property type="match status" value="1"/>
</dbReference>
<comment type="similarity">
    <text evidence="1">Belongs to the membrane fusion protein (MFP) (TC 8.A.1) family.</text>
</comment>
<reference evidence="6" key="2">
    <citation type="submission" date="2020-09" db="EMBL/GenBank/DDBJ databases">
        <authorList>
            <person name="Sun Q."/>
            <person name="Kim S."/>
        </authorList>
    </citation>
    <scope>NUCLEOTIDE SEQUENCE</scope>
    <source>
        <strain evidence="6">KCTC 32513</strain>
    </source>
</reference>
<keyword evidence="4" id="KW-0472">Membrane</keyword>
<sequence>MKLNSSYLLAGAAILIVGAWFFIGSAGKDRDIYADIDARNQPTETQLPTVVVRTVTSEVHPIRLTSYGRTLPNRRVEVKAKTPASLVSTPVREGTRVKRGDIICRQDVDARQALVDQAKAQLAKAEADLSATTTLVEKGYRAPTSLNGDRAAVDGARASLKQAQIELGNVVLRAPFSGIYENRLAEVGDYLSPGMPCAAIVELDPLKLEAELTETQVGQVEIGQTVDIQLATGQTVTGTVSFIESVANPATRTFEMEMSVPNPDYALKAGVSATLNLKIGEAMASLVPSGVMALDENGATGIRYVDASDIVRFATIKQVDETQGGIWVMGIPARSRVIIEGQDYVTIGSKVDPRVESASSRDGASTAGLSSNRKLD</sequence>
<evidence type="ECO:0000256" key="4">
    <source>
        <dbReference type="SAM" id="Phobius"/>
    </source>
</evidence>
<dbReference type="Pfam" id="PF25954">
    <property type="entry name" value="Beta-barrel_RND_2"/>
    <property type="match status" value="1"/>
</dbReference>
<evidence type="ECO:0000313" key="6">
    <source>
        <dbReference type="EMBL" id="GHB04416.1"/>
    </source>
</evidence>
<comment type="caution">
    <text evidence="6">The sequence shown here is derived from an EMBL/GenBank/DDBJ whole genome shotgun (WGS) entry which is preliminary data.</text>
</comment>
<feature type="transmembrane region" description="Helical" evidence="4">
    <location>
        <begin position="6"/>
        <end position="23"/>
    </location>
</feature>
<dbReference type="GO" id="GO:0015562">
    <property type="term" value="F:efflux transmembrane transporter activity"/>
    <property type="evidence" value="ECO:0007669"/>
    <property type="project" value="TreeGrafter"/>
</dbReference>
<evidence type="ECO:0000256" key="3">
    <source>
        <dbReference type="SAM" id="MobiDB-lite"/>
    </source>
</evidence>
<feature type="compositionally biased region" description="Polar residues" evidence="3">
    <location>
        <begin position="357"/>
        <end position="376"/>
    </location>
</feature>
<dbReference type="PANTHER" id="PTHR30469:SF29">
    <property type="entry name" value="BLR2860 PROTEIN"/>
    <property type="match status" value="1"/>
</dbReference>
<dbReference type="Gene3D" id="1.10.287.470">
    <property type="entry name" value="Helix hairpin bin"/>
    <property type="match status" value="1"/>
</dbReference>
<feature type="region of interest" description="Disordered" evidence="3">
    <location>
        <begin position="355"/>
        <end position="376"/>
    </location>
</feature>
<dbReference type="GO" id="GO:1990281">
    <property type="term" value="C:efflux pump complex"/>
    <property type="evidence" value="ECO:0007669"/>
    <property type="project" value="TreeGrafter"/>
</dbReference>
<keyword evidence="7" id="KW-1185">Reference proteome</keyword>
<keyword evidence="4" id="KW-0812">Transmembrane</keyword>
<dbReference type="SUPFAM" id="SSF111369">
    <property type="entry name" value="HlyD-like secretion proteins"/>
    <property type="match status" value="1"/>
</dbReference>
<evidence type="ECO:0000256" key="2">
    <source>
        <dbReference type="SAM" id="Coils"/>
    </source>
</evidence>
<protein>
    <submittedName>
        <fullName evidence="6">MexH family multidrug efflux RND transporter periplasmic adaptor subunit</fullName>
    </submittedName>
</protein>